<evidence type="ECO:0000256" key="2">
    <source>
        <dbReference type="SAM" id="SignalP"/>
    </source>
</evidence>
<evidence type="ECO:0008006" key="5">
    <source>
        <dbReference type="Google" id="ProtNLM"/>
    </source>
</evidence>
<keyword evidence="1" id="KW-0391">Immunity</keyword>
<dbReference type="InterPro" id="IPR050413">
    <property type="entry name" value="TCR_beta_variable"/>
</dbReference>
<dbReference type="Proteomes" id="UP001557470">
    <property type="component" value="Unassembled WGS sequence"/>
</dbReference>
<dbReference type="GO" id="GO:0002376">
    <property type="term" value="P:immune system process"/>
    <property type="evidence" value="ECO:0007669"/>
    <property type="project" value="UniProtKB-KW"/>
</dbReference>
<dbReference type="EMBL" id="JAGEUA010000007">
    <property type="protein sequence ID" value="KAL0969471.1"/>
    <property type="molecule type" value="Genomic_DNA"/>
</dbReference>
<evidence type="ECO:0000256" key="1">
    <source>
        <dbReference type="ARBA" id="ARBA00022859"/>
    </source>
</evidence>
<feature type="signal peptide" evidence="2">
    <location>
        <begin position="1"/>
        <end position="24"/>
    </location>
</feature>
<evidence type="ECO:0000313" key="4">
    <source>
        <dbReference type="Proteomes" id="UP001557470"/>
    </source>
</evidence>
<feature type="chain" id="PRO_5044845547" description="Ig-like domain-containing protein" evidence="2">
    <location>
        <begin position="25"/>
        <end position="186"/>
    </location>
</feature>
<keyword evidence="4" id="KW-1185">Reference proteome</keyword>
<protein>
    <recommendedName>
        <fullName evidence="5">Ig-like domain-containing protein</fullName>
    </recommendedName>
</protein>
<evidence type="ECO:0000313" key="3">
    <source>
        <dbReference type="EMBL" id="KAL0969471.1"/>
    </source>
</evidence>
<organism evidence="3 4">
    <name type="scientific">Umbra pygmaea</name>
    <name type="common">Eastern mudminnow</name>
    <dbReference type="NCBI Taxonomy" id="75934"/>
    <lineage>
        <taxon>Eukaryota</taxon>
        <taxon>Metazoa</taxon>
        <taxon>Chordata</taxon>
        <taxon>Craniata</taxon>
        <taxon>Vertebrata</taxon>
        <taxon>Euteleostomi</taxon>
        <taxon>Actinopterygii</taxon>
        <taxon>Neopterygii</taxon>
        <taxon>Teleostei</taxon>
        <taxon>Protacanthopterygii</taxon>
        <taxon>Esociformes</taxon>
        <taxon>Umbridae</taxon>
        <taxon>Umbra</taxon>
    </lineage>
</organism>
<dbReference type="Gene3D" id="2.60.40.10">
    <property type="entry name" value="Immunoglobulins"/>
    <property type="match status" value="2"/>
</dbReference>
<dbReference type="SUPFAM" id="SSF48726">
    <property type="entry name" value="Immunoglobulin"/>
    <property type="match status" value="2"/>
</dbReference>
<comment type="caution">
    <text evidence="3">The sequence shown here is derived from an EMBL/GenBank/DDBJ whole genome shotgun (WGS) entry which is preliminary data.</text>
</comment>
<gene>
    <name evidence="3" type="ORF">UPYG_G00227770</name>
</gene>
<dbReference type="PANTHER" id="PTHR23268">
    <property type="entry name" value="T-CELL RECEPTOR BETA CHAIN"/>
    <property type="match status" value="1"/>
</dbReference>
<dbReference type="InterPro" id="IPR036179">
    <property type="entry name" value="Ig-like_dom_sf"/>
</dbReference>
<dbReference type="AlphaFoldDB" id="A0ABD0WX69"/>
<reference evidence="3 4" key="1">
    <citation type="submission" date="2024-06" db="EMBL/GenBank/DDBJ databases">
        <authorList>
            <person name="Pan Q."/>
            <person name="Wen M."/>
            <person name="Jouanno E."/>
            <person name="Zahm M."/>
            <person name="Klopp C."/>
            <person name="Cabau C."/>
            <person name="Louis A."/>
            <person name="Berthelot C."/>
            <person name="Parey E."/>
            <person name="Roest Crollius H."/>
            <person name="Montfort J."/>
            <person name="Robinson-Rechavi M."/>
            <person name="Bouchez O."/>
            <person name="Lampietro C."/>
            <person name="Lopez Roques C."/>
            <person name="Donnadieu C."/>
            <person name="Postlethwait J."/>
            <person name="Bobe J."/>
            <person name="Verreycken H."/>
            <person name="Guiguen Y."/>
        </authorList>
    </citation>
    <scope>NUCLEOTIDE SEQUENCE [LARGE SCALE GENOMIC DNA]</scope>
    <source>
        <strain evidence="3">Up_M1</strain>
        <tissue evidence="3">Testis</tissue>
    </source>
</reference>
<accession>A0ABD0WX69</accession>
<proteinExistence type="predicted"/>
<dbReference type="InterPro" id="IPR013783">
    <property type="entry name" value="Ig-like_fold"/>
</dbReference>
<sequence>MSSVLRCKMVTFLLIITMVYSACAAGSSLSDQVHQSMYVQLYKPRTINMIKLLIHVATLPLWVSGSSLSDQVDQSPPALYKNQGESAKINCSHSIPNYNRILWYKQDEHRRLMLLGYMLIKSPYPETGHNITLDGDANKGGLCLKQPPEVLVELGKTVSLSCEQENTSKTVMFWYQYRGRGCQRPT</sequence>
<keyword evidence="2" id="KW-0732">Signal</keyword>
<name>A0ABD0WX69_UMBPY</name>
<dbReference type="PANTHER" id="PTHR23268:SF102">
    <property type="entry name" value="IMMUNOGLOBULIN V-SET DOMAIN-CONTAINING PROTEIN"/>
    <property type="match status" value="1"/>
</dbReference>